<reference evidence="2 3" key="1">
    <citation type="submission" date="2022-11" db="EMBL/GenBank/DDBJ databases">
        <title>Minimal conservation of predation-associated metabolite biosynthetic gene clusters underscores biosynthetic potential of Myxococcota including descriptions for ten novel species: Archangium lansinium sp. nov., Myxococcus landrumus sp. nov., Nannocystis bai.</title>
        <authorList>
            <person name="Ahearne A."/>
            <person name="Stevens C."/>
            <person name="Dowd S."/>
        </authorList>
    </citation>
    <scope>NUCLEOTIDE SEQUENCE [LARGE SCALE GENOMIC DNA]</scope>
    <source>
        <strain evidence="2 3">RJM3</strain>
    </source>
</reference>
<feature type="compositionally biased region" description="Basic and acidic residues" evidence="1">
    <location>
        <begin position="86"/>
        <end position="99"/>
    </location>
</feature>
<dbReference type="EMBL" id="JAQNDO010000001">
    <property type="protein sequence ID" value="MDC0746105.1"/>
    <property type="molecule type" value="Genomic_DNA"/>
</dbReference>
<name>A0ABT5EWC8_9BACT</name>
<dbReference type="RefSeq" id="WP_271924268.1">
    <property type="nucleotide sequence ID" value="NZ_JAQNDO010000001.1"/>
</dbReference>
<feature type="region of interest" description="Disordered" evidence="1">
    <location>
        <begin position="81"/>
        <end position="137"/>
    </location>
</feature>
<proteinExistence type="predicted"/>
<dbReference type="Proteomes" id="UP001221411">
    <property type="component" value="Unassembled WGS sequence"/>
</dbReference>
<protein>
    <recommendedName>
        <fullName evidence="4">Tetratricopeptide repeat protein</fullName>
    </recommendedName>
</protein>
<sequence>MTQLELARSTAQVAQIAATPVGVLPGVLAKKIVMAILGIGAAAAVVVASRGGQDVPLVLKVGVGAPTENVAAAVEAVASGVPAPEEPVKSGERPTEGVESRTTPETSRPVPMPKKPARGSITKKVPPPMPSPPVSAAVVTEDSITREIMMLEEARRLMATSPSEALRRVEAHAQEFPAGRLAMEREFLAIDTLLRLGRKDEARARGEALLERSSGSPYEVRVRRKLDEMR</sequence>
<evidence type="ECO:0000256" key="1">
    <source>
        <dbReference type="SAM" id="MobiDB-lite"/>
    </source>
</evidence>
<evidence type="ECO:0000313" key="3">
    <source>
        <dbReference type="Proteomes" id="UP001221411"/>
    </source>
</evidence>
<organism evidence="2 3">
    <name type="scientific">Polyangium mundeleinium</name>
    <dbReference type="NCBI Taxonomy" id="2995306"/>
    <lineage>
        <taxon>Bacteria</taxon>
        <taxon>Pseudomonadati</taxon>
        <taxon>Myxococcota</taxon>
        <taxon>Polyangia</taxon>
        <taxon>Polyangiales</taxon>
        <taxon>Polyangiaceae</taxon>
        <taxon>Polyangium</taxon>
    </lineage>
</organism>
<keyword evidence="3" id="KW-1185">Reference proteome</keyword>
<evidence type="ECO:0000313" key="2">
    <source>
        <dbReference type="EMBL" id="MDC0746105.1"/>
    </source>
</evidence>
<accession>A0ABT5EWC8</accession>
<gene>
    <name evidence="2" type="ORF">POL67_32560</name>
</gene>
<evidence type="ECO:0008006" key="4">
    <source>
        <dbReference type="Google" id="ProtNLM"/>
    </source>
</evidence>
<comment type="caution">
    <text evidence="2">The sequence shown here is derived from an EMBL/GenBank/DDBJ whole genome shotgun (WGS) entry which is preliminary data.</text>
</comment>